<dbReference type="Pfam" id="PF07690">
    <property type="entry name" value="MFS_1"/>
    <property type="match status" value="1"/>
</dbReference>
<gene>
    <name evidence="4" type="ORF">KFE25_004083</name>
</gene>
<dbReference type="InterPro" id="IPR050327">
    <property type="entry name" value="Proton-linked_MCT"/>
</dbReference>
<keyword evidence="2" id="KW-0472">Membrane</keyword>
<evidence type="ECO:0000313" key="5">
    <source>
        <dbReference type="Proteomes" id="UP000751190"/>
    </source>
</evidence>
<feature type="transmembrane region" description="Helical" evidence="2">
    <location>
        <begin position="117"/>
        <end position="138"/>
    </location>
</feature>
<organism evidence="4 5">
    <name type="scientific">Diacronema lutheri</name>
    <name type="common">Unicellular marine alga</name>
    <name type="synonym">Monochrysis lutheri</name>
    <dbReference type="NCBI Taxonomy" id="2081491"/>
    <lineage>
        <taxon>Eukaryota</taxon>
        <taxon>Haptista</taxon>
        <taxon>Haptophyta</taxon>
        <taxon>Pavlovophyceae</taxon>
        <taxon>Pavlovales</taxon>
        <taxon>Pavlovaceae</taxon>
        <taxon>Diacronema</taxon>
    </lineage>
</organism>
<dbReference type="Proteomes" id="UP000751190">
    <property type="component" value="Unassembled WGS sequence"/>
</dbReference>
<dbReference type="Gene3D" id="1.20.1250.20">
    <property type="entry name" value="MFS general substrate transporter like domains"/>
    <property type="match status" value="2"/>
</dbReference>
<keyword evidence="5" id="KW-1185">Reference proteome</keyword>
<dbReference type="EMBL" id="JAGTXO010000015">
    <property type="protein sequence ID" value="KAG8463810.1"/>
    <property type="molecule type" value="Genomic_DNA"/>
</dbReference>
<feature type="domain" description="Major facilitator superfamily (MFS) profile" evidence="3">
    <location>
        <begin position="24"/>
        <end position="422"/>
    </location>
</feature>
<protein>
    <recommendedName>
        <fullName evidence="3">Major facilitator superfamily (MFS) profile domain-containing protein</fullName>
    </recommendedName>
</protein>
<dbReference type="OMA" id="WVLASHQ"/>
<evidence type="ECO:0000256" key="1">
    <source>
        <dbReference type="ARBA" id="ARBA00004141"/>
    </source>
</evidence>
<dbReference type="OrthoDB" id="2213137at2759"/>
<feature type="transmembrane region" description="Helical" evidence="2">
    <location>
        <begin position="397"/>
        <end position="422"/>
    </location>
</feature>
<dbReference type="PROSITE" id="PS50850">
    <property type="entry name" value="MFS"/>
    <property type="match status" value="1"/>
</dbReference>
<evidence type="ECO:0000259" key="3">
    <source>
        <dbReference type="PROSITE" id="PS50850"/>
    </source>
</evidence>
<dbReference type="PANTHER" id="PTHR11360:SF284">
    <property type="entry name" value="EG:103B4.3 PROTEIN-RELATED"/>
    <property type="match status" value="1"/>
</dbReference>
<feature type="transmembrane region" description="Helical" evidence="2">
    <location>
        <begin position="30"/>
        <end position="50"/>
    </location>
</feature>
<dbReference type="InterPro" id="IPR011701">
    <property type="entry name" value="MFS"/>
</dbReference>
<feature type="transmembrane region" description="Helical" evidence="2">
    <location>
        <begin position="247"/>
        <end position="267"/>
    </location>
</feature>
<feature type="transmembrane region" description="Helical" evidence="2">
    <location>
        <begin position="309"/>
        <end position="328"/>
    </location>
</feature>
<proteinExistence type="predicted"/>
<accession>A0A8J5XQW3</accession>
<sequence>MSWLGALMAPPRAAGPPPDGGSAAWLRLAAYWLVCAGTLGLQYTSGLLLVELLAEFGKGRAQTAIVGSASTGVMDFFGFFVGDVIVRLGERSTCLVGALLAGLGIIASAHATELWHLYITFSIVVGIGHSCALFAGIIVNNKWFLRRRAITSAIGNTGGAAGPFLIAPLWGLAVRSLGWRGVLRVLGACDVALLVCAALPLTPPPPPLLLPAPDVGAQSASGAPSVVGATPPVTAREVMRNREVRRLAVVIGLYGLGSWVPVVHLVAAGRDQGLSAERADSLVLYIAAGSVGLRVPINALADRFGRRRLWLLVALLYALVDLVAPFVWGSYPLLCAYAVLAGGFTGGLNSLMVALAPEVSTPEHMAHATTISTATLGLGTFSGPVIAGAIFDARGSYVGGWVFAAACLVLSALTLVLPASLFGAPGHGELRVPAGSAWRGCAPRGEAHATAETSESRVGPVKAVSIGVHQ</sequence>
<feature type="transmembrane region" description="Helical" evidence="2">
    <location>
        <begin position="279"/>
        <end position="297"/>
    </location>
</feature>
<reference evidence="4" key="1">
    <citation type="submission" date="2021-05" db="EMBL/GenBank/DDBJ databases">
        <title>The genome of the haptophyte Pavlova lutheri (Diacronema luteri, Pavlovales) - a model for lipid biosynthesis in eukaryotic algae.</title>
        <authorList>
            <person name="Hulatt C.J."/>
            <person name="Posewitz M.C."/>
        </authorList>
    </citation>
    <scope>NUCLEOTIDE SEQUENCE</scope>
    <source>
        <strain evidence="4">NIVA-4/92</strain>
    </source>
</reference>
<evidence type="ECO:0000313" key="4">
    <source>
        <dbReference type="EMBL" id="KAG8463810.1"/>
    </source>
</evidence>
<dbReference type="GO" id="GO:0022857">
    <property type="term" value="F:transmembrane transporter activity"/>
    <property type="evidence" value="ECO:0007669"/>
    <property type="project" value="InterPro"/>
</dbReference>
<keyword evidence="2" id="KW-1133">Transmembrane helix</keyword>
<feature type="transmembrane region" description="Helical" evidence="2">
    <location>
        <begin position="94"/>
        <end position="111"/>
    </location>
</feature>
<dbReference type="AlphaFoldDB" id="A0A8J5XQW3"/>
<feature type="transmembrane region" description="Helical" evidence="2">
    <location>
        <begin position="368"/>
        <end position="391"/>
    </location>
</feature>
<evidence type="ECO:0000256" key="2">
    <source>
        <dbReference type="SAM" id="Phobius"/>
    </source>
</evidence>
<name>A0A8J5XQW3_DIALT</name>
<dbReference type="InterPro" id="IPR020846">
    <property type="entry name" value="MFS_dom"/>
</dbReference>
<dbReference type="GO" id="GO:0016020">
    <property type="term" value="C:membrane"/>
    <property type="evidence" value="ECO:0007669"/>
    <property type="project" value="UniProtKB-SubCell"/>
</dbReference>
<comment type="subcellular location">
    <subcellularLocation>
        <location evidence="1">Membrane</location>
        <topology evidence="1">Multi-pass membrane protein</topology>
    </subcellularLocation>
</comment>
<dbReference type="SUPFAM" id="SSF103473">
    <property type="entry name" value="MFS general substrate transporter"/>
    <property type="match status" value="1"/>
</dbReference>
<comment type="caution">
    <text evidence="4">The sequence shown here is derived from an EMBL/GenBank/DDBJ whole genome shotgun (WGS) entry which is preliminary data.</text>
</comment>
<dbReference type="InterPro" id="IPR036259">
    <property type="entry name" value="MFS_trans_sf"/>
</dbReference>
<keyword evidence="2" id="KW-0812">Transmembrane</keyword>
<dbReference type="PANTHER" id="PTHR11360">
    <property type="entry name" value="MONOCARBOXYLATE TRANSPORTER"/>
    <property type="match status" value="1"/>
</dbReference>
<feature type="transmembrane region" description="Helical" evidence="2">
    <location>
        <begin position="334"/>
        <end position="356"/>
    </location>
</feature>